<proteinExistence type="predicted"/>
<reference evidence="2" key="2">
    <citation type="submission" date="2012-12" db="EMBL/GenBank/DDBJ databases">
        <authorList>
            <consortium name="WormBase Consortium"/>
            <person name="Ghedin E."/>
            <person name="Paulini M."/>
        </authorList>
    </citation>
    <scope>NUCLEOTIDE SEQUENCE</scope>
    <source>
        <strain evidence="2">FR3</strain>
    </source>
</reference>
<evidence type="ECO:0000313" key="2">
    <source>
        <dbReference type="EMBL" id="CDQ01300.1"/>
    </source>
</evidence>
<accession>A0A1I9G5D5</accession>
<gene>
    <name evidence="2" type="primary">Bm11109</name>
    <name evidence="2" type="ORF">BM_Bm11109</name>
</gene>
<name>A0A1I9G5D5_BRUMA</name>
<sequence>MSAPHHGASGPNESAATRITPPAKKLSKISKKLAIKKERLVPMNDLPLDAPPVDCPPVYECYVTMKPLKKHRLTITKRYFGRVTRGLMRLMPEKSAKATNEAIGSEYTIDLTGVAISCDDSKRRLIFKFKKESRDIGPVNKIEYDTFKEMIQKHRNYRQSAYRSKKVPISQQQQQQQFPSLRQAINFQRNISRNLIKSEGISKTTNVCIDFDPFELCMRRRAFCRISRRMRLRCRKVCHFCE</sequence>
<dbReference type="AlphaFoldDB" id="A0A1I9G5D5"/>
<protein>
    <submittedName>
        <fullName evidence="2">Bm11109</fullName>
    </submittedName>
</protein>
<evidence type="ECO:0000256" key="1">
    <source>
        <dbReference type="SAM" id="MobiDB-lite"/>
    </source>
</evidence>
<dbReference type="EMBL" id="LN857022">
    <property type="protein sequence ID" value="CDQ01300.1"/>
    <property type="molecule type" value="Genomic_DNA"/>
</dbReference>
<reference evidence="2" key="1">
    <citation type="journal article" date="2007" name="Science">
        <title>Draft genome of the filarial nematode parasite Brugia malayi.</title>
        <authorList>
            <person name="Ghedin E."/>
            <person name="Wang S."/>
            <person name="Spiro D."/>
            <person name="Caler E."/>
            <person name="Zhao Q."/>
            <person name="Crabtree J."/>
            <person name="Allen J.E."/>
            <person name="Delcher A.L."/>
            <person name="Guiliano D.B."/>
            <person name="Miranda-Saavedra D."/>
            <person name="Angiuoli S.V."/>
            <person name="Creasy T."/>
            <person name="Amedeo P."/>
            <person name="Haas B."/>
            <person name="El-Sayed N.M."/>
            <person name="Wortman J.R."/>
            <person name="Feldblyum T."/>
            <person name="Tallon L."/>
            <person name="Schatz M."/>
            <person name="Shumway M."/>
            <person name="Koo H."/>
            <person name="Salzberg S.L."/>
            <person name="Schobel S."/>
            <person name="Pertea M."/>
            <person name="Pop M."/>
            <person name="White O."/>
            <person name="Barton G.J."/>
            <person name="Carlow C.K."/>
            <person name="Crawford M.J."/>
            <person name="Daub J."/>
            <person name="Dimmic M.W."/>
            <person name="Estes C.F."/>
            <person name="Foster J.M."/>
            <person name="Ganatra M."/>
            <person name="Gregory W.F."/>
            <person name="Johnson N.M."/>
            <person name="Jin J."/>
            <person name="Komuniecki R."/>
            <person name="Korf I."/>
            <person name="Kumar S."/>
            <person name="Laney S."/>
            <person name="Li B.W."/>
            <person name="Li W."/>
            <person name="Lindblom T.H."/>
            <person name="Lustigman S."/>
            <person name="Ma D."/>
            <person name="Maina C.V."/>
            <person name="Martin D.M."/>
            <person name="McCarter J.P."/>
            <person name="McReynolds L."/>
            <person name="Mitreva M."/>
            <person name="Nutman T.B."/>
            <person name="Parkinson J."/>
            <person name="Peregrin-Alvarez J.M."/>
            <person name="Poole C."/>
            <person name="Ren Q."/>
            <person name="Saunders L."/>
            <person name="Sluder A.E."/>
            <person name="Smith K."/>
            <person name="Stanke M."/>
            <person name="Unnasch T.R."/>
            <person name="Ware J."/>
            <person name="Wei A.D."/>
            <person name="Weil G."/>
            <person name="Williams D.J."/>
            <person name="Zhang Y."/>
            <person name="Williams S.A."/>
            <person name="Fraser-Liggett C."/>
            <person name="Slatko B."/>
            <person name="Blaxter M.L."/>
            <person name="Scott A.L."/>
        </authorList>
    </citation>
    <scope>NUCLEOTIDE SEQUENCE</scope>
    <source>
        <strain evidence="2">FR3</strain>
    </source>
</reference>
<organism evidence="2">
    <name type="scientific">Brugia malayi</name>
    <name type="common">Filarial nematode worm</name>
    <dbReference type="NCBI Taxonomy" id="6279"/>
    <lineage>
        <taxon>Eukaryota</taxon>
        <taxon>Metazoa</taxon>
        <taxon>Ecdysozoa</taxon>
        <taxon>Nematoda</taxon>
        <taxon>Chromadorea</taxon>
        <taxon>Rhabditida</taxon>
        <taxon>Spirurina</taxon>
        <taxon>Spiruromorpha</taxon>
        <taxon>Filarioidea</taxon>
        <taxon>Onchocercidae</taxon>
        <taxon>Brugia</taxon>
    </lineage>
</organism>
<feature type="region of interest" description="Disordered" evidence="1">
    <location>
        <begin position="1"/>
        <end position="24"/>
    </location>
</feature>